<dbReference type="PANTHER" id="PTHR21700:SF117">
    <property type="entry name" value="TRANSTHYRETIN-LIKE PROTEIN 33"/>
    <property type="match status" value="1"/>
</dbReference>
<dbReference type="Gene3D" id="2.60.40.3330">
    <property type="match status" value="1"/>
</dbReference>
<dbReference type="InParanoid" id="A0A3P7E5N9"/>
<protein>
    <recommendedName>
        <fullName evidence="7">Transthyretin-like family protein</fullName>
    </recommendedName>
</protein>
<accession>A0A3P7E5N9</accession>
<proteinExistence type="inferred from homology"/>
<evidence type="ECO:0000256" key="1">
    <source>
        <dbReference type="ARBA" id="ARBA00004613"/>
    </source>
</evidence>
<dbReference type="InterPro" id="IPR001534">
    <property type="entry name" value="Transthyretin-like"/>
</dbReference>
<keyword evidence="4" id="KW-0732">Signal</keyword>
<evidence type="ECO:0000256" key="2">
    <source>
        <dbReference type="ARBA" id="ARBA00010112"/>
    </source>
</evidence>
<dbReference type="EMBL" id="UYWW01006318">
    <property type="protein sequence ID" value="VDM14676.1"/>
    <property type="molecule type" value="Genomic_DNA"/>
</dbReference>
<sequence length="155" mass="17759">MFDQYKSVKIFVSDLQMFIFLALSITLCSVNAFRTQSAGVRGTLMCGNSPLKNTKVKLWDEDAIDMDDLLEEGRTNAQGHFELSGYTSEITTINPILKIYHDCNDRIMPCQRKVAFRIPSSYVSSGKKVNEFFDIGTVNMQIIFEKETRDCIHRR</sequence>
<evidence type="ECO:0000313" key="5">
    <source>
        <dbReference type="EMBL" id="VDM14676.1"/>
    </source>
</evidence>
<comment type="subcellular location">
    <subcellularLocation>
        <location evidence="1">Secreted</location>
    </subcellularLocation>
</comment>
<dbReference type="Proteomes" id="UP000270924">
    <property type="component" value="Unassembled WGS sequence"/>
</dbReference>
<evidence type="ECO:0000313" key="6">
    <source>
        <dbReference type="Proteomes" id="UP000270924"/>
    </source>
</evidence>
<name>A0A3P7E5N9_WUCBA</name>
<dbReference type="GO" id="GO:0009986">
    <property type="term" value="C:cell surface"/>
    <property type="evidence" value="ECO:0007669"/>
    <property type="project" value="InterPro"/>
</dbReference>
<dbReference type="OMA" id="MQIEFES"/>
<comment type="similarity">
    <text evidence="2">Belongs to the nematode transthyretin-like family.</text>
</comment>
<evidence type="ECO:0000256" key="3">
    <source>
        <dbReference type="ARBA" id="ARBA00022525"/>
    </source>
</evidence>
<dbReference type="OrthoDB" id="5801732at2759"/>
<dbReference type="AlphaFoldDB" id="A0A3P7E5N9"/>
<keyword evidence="6" id="KW-1185">Reference proteome</keyword>
<dbReference type="FunCoup" id="A0A3P7E5N9">
    <property type="interactions" value="53"/>
</dbReference>
<reference evidence="5 6" key="1">
    <citation type="submission" date="2018-11" db="EMBL/GenBank/DDBJ databases">
        <authorList>
            <consortium name="Pathogen Informatics"/>
        </authorList>
    </citation>
    <scope>NUCLEOTIDE SEQUENCE [LARGE SCALE GENOMIC DNA]</scope>
</reference>
<dbReference type="GO" id="GO:0005576">
    <property type="term" value="C:extracellular region"/>
    <property type="evidence" value="ECO:0007669"/>
    <property type="project" value="UniProtKB-SubCell"/>
</dbReference>
<evidence type="ECO:0000256" key="4">
    <source>
        <dbReference type="ARBA" id="ARBA00022729"/>
    </source>
</evidence>
<dbReference type="PANTHER" id="PTHR21700">
    <property type="entry name" value="TRANSTHYRETIN-LIKE FAMILY PROTEIN-RELATED"/>
    <property type="match status" value="1"/>
</dbReference>
<keyword evidence="3" id="KW-0964">Secreted</keyword>
<organism evidence="5 6">
    <name type="scientific">Wuchereria bancrofti</name>
    <dbReference type="NCBI Taxonomy" id="6293"/>
    <lineage>
        <taxon>Eukaryota</taxon>
        <taxon>Metazoa</taxon>
        <taxon>Ecdysozoa</taxon>
        <taxon>Nematoda</taxon>
        <taxon>Chromadorea</taxon>
        <taxon>Rhabditida</taxon>
        <taxon>Spirurina</taxon>
        <taxon>Spiruromorpha</taxon>
        <taxon>Filarioidea</taxon>
        <taxon>Onchocercidae</taxon>
        <taxon>Wuchereria</taxon>
    </lineage>
</organism>
<gene>
    <name evidence="5" type="ORF">WBA_LOCUS8062</name>
</gene>
<evidence type="ECO:0008006" key="7">
    <source>
        <dbReference type="Google" id="ProtNLM"/>
    </source>
</evidence>
<dbReference type="InterPro" id="IPR038479">
    <property type="entry name" value="Transthyretin-like_sf"/>
</dbReference>
<dbReference type="Pfam" id="PF01060">
    <property type="entry name" value="TTR-52"/>
    <property type="match status" value="1"/>
</dbReference>